<dbReference type="EMBL" id="HBUE01185255">
    <property type="protein sequence ID" value="CAG6522269.1"/>
    <property type="molecule type" value="Transcribed_RNA"/>
</dbReference>
<proteinExistence type="predicted"/>
<dbReference type="AlphaFoldDB" id="A0A8D8JRP8"/>
<organism evidence="1">
    <name type="scientific">Culex pipiens</name>
    <name type="common">House mosquito</name>
    <dbReference type="NCBI Taxonomy" id="7175"/>
    <lineage>
        <taxon>Eukaryota</taxon>
        <taxon>Metazoa</taxon>
        <taxon>Ecdysozoa</taxon>
        <taxon>Arthropoda</taxon>
        <taxon>Hexapoda</taxon>
        <taxon>Insecta</taxon>
        <taxon>Pterygota</taxon>
        <taxon>Neoptera</taxon>
        <taxon>Endopterygota</taxon>
        <taxon>Diptera</taxon>
        <taxon>Nematocera</taxon>
        <taxon>Culicoidea</taxon>
        <taxon>Culicidae</taxon>
        <taxon>Culicinae</taxon>
        <taxon>Culicini</taxon>
        <taxon>Culex</taxon>
        <taxon>Culex</taxon>
    </lineage>
</organism>
<dbReference type="EMBL" id="HBUE01290950">
    <property type="protein sequence ID" value="CAG6573886.1"/>
    <property type="molecule type" value="Transcribed_RNA"/>
</dbReference>
<accession>A0A8D8JRP8</accession>
<name>A0A8D8JRP8_CULPI</name>
<reference evidence="1" key="1">
    <citation type="submission" date="2021-05" db="EMBL/GenBank/DDBJ databases">
        <authorList>
            <person name="Alioto T."/>
            <person name="Alioto T."/>
            <person name="Gomez Garrido J."/>
        </authorList>
    </citation>
    <scope>NUCLEOTIDE SEQUENCE</scope>
</reference>
<sequence>MCWGGAGCPCIILAAAAAAAVLFHLHAEQPLLLLAQFAIAKVVVQQLYNRITLPTQLVPSSITVSRDAEVSDKNTYQMATSFPRNWENLSRENYDTHARFTTFFSHPRRRQRLWVSARRKQSTFPAGSLLLGSQLHPVPVRESSANSKERFSRDFRPYLNG</sequence>
<protein>
    <submittedName>
        <fullName evidence="1">(northern house mosquito) hypothetical protein</fullName>
    </submittedName>
</protein>
<evidence type="ECO:0000313" key="1">
    <source>
        <dbReference type="EMBL" id="CAG6573886.1"/>
    </source>
</evidence>